<dbReference type="Proteomes" id="UP000824151">
    <property type="component" value="Unassembled WGS sequence"/>
</dbReference>
<evidence type="ECO:0000313" key="14">
    <source>
        <dbReference type="Proteomes" id="UP000824151"/>
    </source>
</evidence>
<keyword evidence="4 9" id="KW-0547">Nucleotide-binding</keyword>
<dbReference type="AlphaFoldDB" id="A0A9D1UVG6"/>
<keyword evidence="5 8" id="KW-0418">Kinase</keyword>
<evidence type="ECO:0000256" key="2">
    <source>
        <dbReference type="ARBA" id="ARBA00022629"/>
    </source>
</evidence>
<accession>A0A9D1UVG6</accession>
<evidence type="ECO:0000256" key="10">
    <source>
        <dbReference type="SAM" id="MobiDB-lite"/>
    </source>
</evidence>
<dbReference type="EMBL" id="DXGD01000492">
    <property type="protein sequence ID" value="HIX01082.1"/>
    <property type="molecule type" value="Genomic_DNA"/>
</dbReference>
<evidence type="ECO:0000256" key="9">
    <source>
        <dbReference type="RuleBase" id="RU364073"/>
    </source>
</evidence>
<reference evidence="13" key="2">
    <citation type="submission" date="2021-04" db="EMBL/GenBank/DDBJ databases">
        <authorList>
            <person name="Gilroy R."/>
        </authorList>
    </citation>
    <scope>NUCLEOTIDE SEQUENCE</scope>
    <source>
        <strain evidence="13">ChiHejej3B27-3195</strain>
    </source>
</reference>
<dbReference type="NCBIfam" id="TIGR01312">
    <property type="entry name" value="XylB"/>
    <property type="match status" value="1"/>
</dbReference>
<dbReference type="InterPro" id="IPR018484">
    <property type="entry name" value="FGGY_N"/>
</dbReference>
<proteinExistence type="inferred from homology"/>
<organism evidence="13 14">
    <name type="scientific">Candidatus Nesterenkonia stercoripullorum</name>
    <dbReference type="NCBI Taxonomy" id="2838701"/>
    <lineage>
        <taxon>Bacteria</taxon>
        <taxon>Bacillati</taxon>
        <taxon>Actinomycetota</taxon>
        <taxon>Actinomycetes</taxon>
        <taxon>Micrococcales</taxon>
        <taxon>Micrococcaceae</taxon>
        <taxon>Nesterenkonia</taxon>
    </lineage>
</organism>
<dbReference type="InterPro" id="IPR006000">
    <property type="entry name" value="Xylulokinase"/>
</dbReference>
<evidence type="ECO:0000313" key="13">
    <source>
        <dbReference type="EMBL" id="HIX01082.1"/>
    </source>
</evidence>
<dbReference type="GO" id="GO:0005997">
    <property type="term" value="P:xylulose metabolic process"/>
    <property type="evidence" value="ECO:0007669"/>
    <property type="project" value="InterPro"/>
</dbReference>
<evidence type="ECO:0000259" key="11">
    <source>
        <dbReference type="Pfam" id="PF00370"/>
    </source>
</evidence>
<keyword evidence="2 9" id="KW-0859">Xylose metabolism</keyword>
<dbReference type="PIRSF" id="PIRSF000538">
    <property type="entry name" value="GlpK"/>
    <property type="match status" value="1"/>
</dbReference>
<evidence type="ECO:0000256" key="6">
    <source>
        <dbReference type="ARBA" id="ARBA00022840"/>
    </source>
</evidence>
<dbReference type="GO" id="GO:0004856">
    <property type="term" value="F:D-xylulokinase activity"/>
    <property type="evidence" value="ECO:0007669"/>
    <property type="project" value="UniProtKB-EC"/>
</dbReference>
<dbReference type="InterPro" id="IPR000577">
    <property type="entry name" value="Carb_kinase_FGGY"/>
</dbReference>
<dbReference type="PROSITE" id="PS00445">
    <property type="entry name" value="FGGY_KINASES_2"/>
    <property type="match status" value="1"/>
</dbReference>
<dbReference type="GO" id="GO:0042732">
    <property type="term" value="P:D-xylose metabolic process"/>
    <property type="evidence" value="ECO:0007669"/>
    <property type="project" value="UniProtKB-KW"/>
</dbReference>
<feature type="region of interest" description="Disordered" evidence="10">
    <location>
        <begin position="26"/>
        <end position="46"/>
    </location>
</feature>
<dbReference type="InterPro" id="IPR050406">
    <property type="entry name" value="FGGY_Carb_Kinase"/>
</dbReference>
<evidence type="ECO:0000256" key="1">
    <source>
        <dbReference type="ARBA" id="ARBA00009156"/>
    </source>
</evidence>
<dbReference type="EC" id="2.7.1.17" evidence="9"/>
<comment type="catalytic activity">
    <reaction evidence="9">
        <text>D-xylulose + ATP = D-xylulose 5-phosphate + ADP + H(+)</text>
        <dbReference type="Rhea" id="RHEA:10964"/>
        <dbReference type="ChEBI" id="CHEBI:15378"/>
        <dbReference type="ChEBI" id="CHEBI:17140"/>
        <dbReference type="ChEBI" id="CHEBI:30616"/>
        <dbReference type="ChEBI" id="CHEBI:57737"/>
        <dbReference type="ChEBI" id="CHEBI:456216"/>
        <dbReference type="EC" id="2.7.1.17"/>
    </reaction>
</comment>
<evidence type="ECO:0000256" key="4">
    <source>
        <dbReference type="ARBA" id="ARBA00022741"/>
    </source>
</evidence>
<keyword evidence="7 9" id="KW-0119">Carbohydrate metabolism</keyword>
<feature type="domain" description="Carbohydrate kinase FGGY C-terminal" evidence="12">
    <location>
        <begin position="261"/>
        <end position="443"/>
    </location>
</feature>
<dbReference type="InterPro" id="IPR018483">
    <property type="entry name" value="Carb_kinase_FGGY_CS"/>
</dbReference>
<dbReference type="CDD" id="cd07809">
    <property type="entry name" value="ASKHA_NBD_FGGY_BaXK-like"/>
    <property type="match status" value="1"/>
</dbReference>
<dbReference type="Gene3D" id="3.30.420.40">
    <property type="match status" value="2"/>
</dbReference>
<keyword evidence="6 9" id="KW-0067">ATP-binding</keyword>
<evidence type="ECO:0000259" key="12">
    <source>
        <dbReference type="Pfam" id="PF02782"/>
    </source>
</evidence>
<dbReference type="PANTHER" id="PTHR43095:SF5">
    <property type="entry name" value="XYLULOSE KINASE"/>
    <property type="match status" value="1"/>
</dbReference>
<keyword evidence="3 8" id="KW-0808">Transferase</keyword>
<evidence type="ECO:0000256" key="7">
    <source>
        <dbReference type="ARBA" id="ARBA00023277"/>
    </source>
</evidence>
<comment type="caution">
    <text evidence="13">The sequence shown here is derived from an EMBL/GenBank/DDBJ whole genome shotgun (WGS) entry which is preliminary data.</text>
</comment>
<protein>
    <recommendedName>
        <fullName evidence="9">Xylulose kinase</fullName>
        <shortName evidence="9">Xylulokinase</shortName>
        <ecNumber evidence="9">2.7.1.17</ecNumber>
    </recommendedName>
</protein>
<dbReference type="Pfam" id="PF02782">
    <property type="entry name" value="FGGY_C"/>
    <property type="match status" value="1"/>
</dbReference>
<dbReference type="Pfam" id="PF00370">
    <property type="entry name" value="FGGY_N"/>
    <property type="match status" value="1"/>
</dbReference>
<dbReference type="PANTHER" id="PTHR43095">
    <property type="entry name" value="SUGAR KINASE"/>
    <property type="match status" value="1"/>
</dbReference>
<feature type="domain" description="Carbohydrate kinase FGGY N-terminal" evidence="11">
    <location>
        <begin position="4"/>
        <end position="252"/>
    </location>
</feature>
<dbReference type="InterPro" id="IPR018485">
    <property type="entry name" value="FGGY_C"/>
</dbReference>
<dbReference type="SUPFAM" id="SSF53067">
    <property type="entry name" value="Actin-like ATPase domain"/>
    <property type="match status" value="2"/>
</dbReference>
<gene>
    <name evidence="9 13" type="primary">xylB</name>
    <name evidence="13" type="ORF">H9871_13195</name>
</gene>
<dbReference type="GO" id="GO:0005524">
    <property type="term" value="F:ATP binding"/>
    <property type="evidence" value="ECO:0007669"/>
    <property type="project" value="UniProtKB-KW"/>
</dbReference>
<reference evidence="13" key="1">
    <citation type="journal article" date="2021" name="PeerJ">
        <title>Extensive microbial diversity within the chicken gut microbiome revealed by metagenomics and culture.</title>
        <authorList>
            <person name="Gilroy R."/>
            <person name="Ravi A."/>
            <person name="Getino M."/>
            <person name="Pursley I."/>
            <person name="Horton D.L."/>
            <person name="Alikhan N.F."/>
            <person name="Baker D."/>
            <person name="Gharbi K."/>
            <person name="Hall N."/>
            <person name="Watson M."/>
            <person name="Adriaenssens E.M."/>
            <person name="Foster-Nyarko E."/>
            <person name="Jarju S."/>
            <person name="Secka A."/>
            <person name="Antonio M."/>
            <person name="Oren A."/>
            <person name="Chaudhuri R.R."/>
            <person name="La Ragione R."/>
            <person name="Hildebrand F."/>
            <person name="Pallen M.J."/>
        </authorList>
    </citation>
    <scope>NUCLEOTIDE SEQUENCE</scope>
    <source>
        <strain evidence="13">ChiHejej3B27-3195</strain>
    </source>
</reference>
<evidence type="ECO:0000256" key="8">
    <source>
        <dbReference type="RuleBase" id="RU003733"/>
    </source>
</evidence>
<evidence type="ECO:0000256" key="5">
    <source>
        <dbReference type="ARBA" id="ARBA00022777"/>
    </source>
</evidence>
<evidence type="ECO:0000256" key="3">
    <source>
        <dbReference type="ARBA" id="ARBA00022679"/>
    </source>
</evidence>
<comment type="similarity">
    <text evidence="1 8">Belongs to the FGGY kinase family.</text>
</comment>
<sequence>MKLVAGIDSSTQSCTVVLRDLATGATVATSSSPHPPTTPPVSEQHPESWWSALQEAFAGARRIVETEVSASYSIEGISVAAQAHGLVILDDRGDVIRPAKLWNDTTSAPENAALRAQLDPQTWVETVGSVPPAAFTLGKLAWIARHEPANFARIAQVMQPHDWLTMQLTGEAVTDPGSASGTGYYSPSTGQWALEPLRLIDADIDWARRLPRLISADETAGQLSTAAGRALDLPDGIPIGPGSADNQTAALGLGLAEGDVVVSVGTSGVLYASTDVPVLDLTGQINGNADASGGWLPVWCTLNGAKVLDTFARLLAVDHAQLSELALQAPVSDPHRPVLAAYLDGERVPDRPQATGTLAGLDTSTSREQLARAAYEGVLAGLVRGLEVFRDAGIPCHGRLAITGGGAKSPACRQLLADLTGRAVHVVEQAEAPAAGAAVQAAAIASGSDMRTMMHRWAPRWDAVAHPRPGTEASDLMARYQSVARWSGLERTTKEIPCAQ</sequence>
<dbReference type="InterPro" id="IPR043129">
    <property type="entry name" value="ATPase_NBD"/>
</dbReference>
<name>A0A9D1UVG6_9MICC</name>